<reference evidence="1 2" key="1">
    <citation type="submission" date="2018-10" db="EMBL/GenBank/DDBJ databases">
        <title>Genomic Encyclopedia of Type Strains, Phase IV (KMG-IV): sequencing the most valuable type-strain genomes for metagenomic binning, comparative biology and taxonomic classification.</title>
        <authorList>
            <person name="Goeker M."/>
        </authorList>
    </citation>
    <scope>NUCLEOTIDE SEQUENCE [LARGE SCALE GENOMIC DNA]</scope>
    <source>
        <strain evidence="1 2">DSM 23229</strain>
    </source>
</reference>
<organism evidence="1 2">
    <name type="scientific">Kushneria sinocarnis</name>
    <dbReference type="NCBI Taxonomy" id="595502"/>
    <lineage>
        <taxon>Bacteria</taxon>
        <taxon>Pseudomonadati</taxon>
        <taxon>Pseudomonadota</taxon>
        <taxon>Gammaproteobacteria</taxon>
        <taxon>Oceanospirillales</taxon>
        <taxon>Halomonadaceae</taxon>
        <taxon>Kushneria</taxon>
    </lineage>
</organism>
<dbReference type="RefSeq" id="WP_121173478.1">
    <property type="nucleotide sequence ID" value="NZ_RBIN01000007.1"/>
</dbReference>
<proteinExistence type="predicted"/>
<evidence type="ECO:0000313" key="2">
    <source>
        <dbReference type="Proteomes" id="UP000281975"/>
    </source>
</evidence>
<protein>
    <submittedName>
        <fullName evidence="1">Uncharacterized protein</fullName>
    </submittedName>
</protein>
<dbReference type="Proteomes" id="UP000281975">
    <property type="component" value="Unassembled WGS sequence"/>
</dbReference>
<sequence>MAQYVTVTDVDEYLGDGWADTGQKGRYVAMANAWLSAQRIDSTEPVPDEIKTAAAELAAAAEEGVLYEQHEQGQVTQDEVEADGVRSNRRYAASADSFGDNAALPQRVQFALALIEPYRKLPMGITVGYRNGCI</sequence>
<dbReference type="EMBL" id="RBIN01000007">
    <property type="protein sequence ID" value="RKQ97146.1"/>
    <property type="molecule type" value="Genomic_DNA"/>
</dbReference>
<accession>A0A420WUM2</accession>
<dbReference type="AlphaFoldDB" id="A0A420WUM2"/>
<name>A0A420WUM2_9GAMM</name>
<evidence type="ECO:0000313" key="1">
    <source>
        <dbReference type="EMBL" id="RKQ97146.1"/>
    </source>
</evidence>
<keyword evidence="2" id="KW-1185">Reference proteome</keyword>
<dbReference type="OrthoDB" id="6571385at2"/>
<comment type="caution">
    <text evidence="1">The sequence shown here is derived from an EMBL/GenBank/DDBJ whole genome shotgun (WGS) entry which is preliminary data.</text>
</comment>
<gene>
    <name evidence="1" type="ORF">C7446_2566</name>
</gene>